<organism evidence="1 2">
    <name type="scientific">Brevibacillus laterosporus</name>
    <name type="common">Bacillus laterosporus</name>
    <dbReference type="NCBI Taxonomy" id="1465"/>
    <lineage>
        <taxon>Bacteria</taxon>
        <taxon>Bacillati</taxon>
        <taxon>Bacillota</taxon>
        <taxon>Bacilli</taxon>
        <taxon>Bacillales</taxon>
        <taxon>Paenibacillaceae</taxon>
        <taxon>Brevibacillus</taxon>
    </lineage>
</organism>
<proteinExistence type="predicted"/>
<keyword evidence="2" id="KW-1185">Reference proteome</keyword>
<dbReference type="EMBL" id="CP033464">
    <property type="protein sequence ID" value="QDX95082.1"/>
    <property type="molecule type" value="Genomic_DNA"/>
</dbReference>
<protein>
    <submittedName>
        <fullName evidence="1">Uncharacterized protein</fullName>
    </submittedName>
</protein>
<name>A0A502J260_BRELA</name>
<accession>A0A502J260</accession>
<evidence type="ECO:0000313" key="1">
    <source>
        <dbReference type="EMBL" id="QDX95082.1"/>
    </source>
</evidence>
<dbReference type="Proteomes" id="UP000319432">
    <property type="component" value="Chromosome"/>
</dbReference>
<evidence type="ECO:0000313" key="2">
    <source>
        <dbReference type="Proteomes" id="UP000319432"/>
    </source>
</evidence>
<sequence length="60" mass="7333">MQFHTEFQDKLQKANEEYTAKIQSLYERIEQLREDHEQELKLQSESYNKQITELKKQGKC</sequence>
<dbReference type="AlphaFoldDB" id="A0A502J260"/>
<reference evidence="1 2" key="1">
    <citation type="submission" date="2018-11" db="EMBL/GenBank/DDBJ databases">
        <title>Phylogenetic determinants of toxin gene distribution in genomes of Brevibacillus laterosporus.</title>
        <authorList>
            <person name="Glare T.R."/>
            <person name="Durrant A."/>
            <person name="Berry C."/>
            <person name="Palma L."/>
            <person name="Ormskirk M."/>
            <person name="Cox M.O."/>
        </authorList>
    </citation>
    <scope>NUCLEOTIDE SEQUENCE [LARGE SCALE GENOMIC DNA]</scope>
    <source>
        <strain evidence="1 2">1821L</strain>
    </source>
</reference>
<gene>
    <name evidence="1" type="ORF">EEL30_23995</name>
</gene>